<dbReference type="InParanoid" id="A0A2G4YVT7"/>
<keyword evidence="1" id="KW-0472">Membrane</keyword>
<evidence type="ECO:0000313" key="2">
    <source>
        <dbReference type="EMBL" id="PHZ86451.1"/>
    </source>
</evidence>
<keyword evidence="1" id="KW-0812">Transmembrane</keyword>
<evidence type="ECO:0000313" key="3">
    <source>
        <dbReference type="Proteomes" id="UP000229730"/>
    </source>
</evidence>
<proteinExistence type="predicted"/>
<dbReference type="Proteomes" id="UP000229730">
    <property type="component" value="Unassembled WGS sequence"/>
</dbReference>
<name>A0A2G4YVT7_9PROT</name>
<reference evidence="2 3" key="1">
    <citation type="submission" date="2017-10" db="EMBL/GenBank/DDBJ databases">
        <title>Frigbacter circumglobatus gen. nov. sp. nov., isolated from sediment cultured in situ.</title>
        <authorList>
            <person name="Zhao Z."/>
        </authorList>
    </citation>
    <scope>NUCLEOTIDE SEQUENCE [LARGE SCALE GENOMIC DNA]</scope>
    <source>
        <strain evidence="2 3">ZYL</strain>
    </source>
</reference>
<dbReference type="AlphaFoldDB" id="A0A2G4YVT7"/>
<sequence length="123" mass="14122">MSTHWKLKVWYWLSLCKRGVIALAGFLGFIGIALLLIYSMKLEPKGDAISTLGILTKAHYYQSDEGSKLNMWTLELPDKTTISIPHTRWWTIKEGDCVAITYREAKWTKRNVVDSLKKSTLCQ</sequence>
<protein>
    <submittedName>
        <fullName evidence="2">Uncharacterized protein</fullName>
    </submittedName>
</protein>
<dbReference type="EMBL" id="PDEM01000007">
    <property type="protein sequence ID" value="PHZ86451.1"/>
    <property type="molecule type" value="Genomic_DNA"/>
</dbReference>
<gene>
    <name evidence="2" type="ORF">CRD36_00760</name>
</gene>
<keyword evidence="3" id="KW-1185">Reference proteome</keyword>
<keyword evidence="1" id="KW-1133">Transmembrane helix</keyword>
<feature type="transmembrane region" description="Helical" evidence="1">
    <location>
        <begin position="20"/>
        <end position="38"/>
    </location>
</feature>
<accession>A0A2G4YVT7</accession>
<dbReference type="RefSeq" id="WP_099470828.1">
    <property type="nucleotide sequence ID" value="NZ_CP041025.1"/>
</dbReference>
<organism evidence="2 3">
    <name type="scientific">Paremcibacter congregatus</name>
    <dbReference type="NCBI Taxonomy" id="2043170"/>
    <lineage>
        <taxon>Bacteria</taxon>
        <taxon>Pseudomonadati</taxon>
        <taxon>Pseudomonadota</taxon>
        <taxon>Alphaproteobacteria</taxon>
        <taxon>Emcibacterales</taxon>
        <taxon>Emcibacteraceae</taxon>
        <taxon>Paremcibacter</taxon>
    </lineage>
</organism>
<evidence type="ECO:0000256" key="1">
    <source>
        <dbReference type="SAM" id="Phobius"/>
    </source>
</evidence>
<comment type="caution">
    <text evidence="2">The sequence shown here is derived from an EMBL/GenBank/DDBJ whole genome shotgun (WGS) entry which is preliminary data.</text>
</comment>